<dbReference type="InterPro" id="IPR012944">
    <property type="entry name" value="SusD_RagB_dom"/>
</dbReference>
<proteinExistence type="inferred from homology"/>
<keyword evidence="3 6" id="KW-0732">Signal</keyword>
<gene>
    <name evidence="9" type="ORF">CGL56_00240</name>
</gene>
<dbReference type="Proteomes" id="UP000226437">
    <property type="component" value="Unassembled WGS sequence"/>
</dbReference>
<dbReference type="Gene3D" id="1.25.40.390">
    <property type="match status" value="1"/>
</dbReference>
<evidence type="ECO:0000313" key="10">
    <source>
        <dbReference type="Proteomes" id="UP000226437"/>
    </source>
</evidence>
<evidence type="ECO:0000259" key="8">
    <source>
        <dbReference type="Pfam" id="PF14322"/>
    </source>
</evidence>
<evidence type="ECO:0000256" key="3">
    <source>
        <dbReference type="ARBA" id="ARBA00022729"/>
    </source>
</evidence>
<comment type="similarity">
    <text evidence="2">Belongs to the SusD family.</text>
</comment>
<feature type="signal peptide" evidence="6">
    <location>
        <begin position="1"/>
        <end position="26"/>
    </location>
</feature>
<comment type="subcellular location">
    <subcellularLocation>
        <location evidence="1">Cell outer membrane</location>
    </subcellularLocation>
</comment>
<feature type="domain" description="RagB/SusD" evidence="7">
    <location>
        <begin position="312"/>
        <end position="524"/>
    </location>
</feature>
<dbReference type="GO" id="GO:0009279">
    <property type="term" value="C:cell outer membrane"/>
    <property type="evidence" value="ECO:0007669"/>
    <property type="project" value="UniProtKB-SubCell"/>
</dbReference>
<sequence>MFTTTKLRLFSGVLAGLLAVPFYSCTDLEPEVFSDLTPANFPTSESDIISSYLSVYTTLNFMGSHNTYLSINEVASDEAAIPHRGSDWFDGGNWLRNHRHEFLPTDQPYNNAWINLYRGALQANSVISVIENTDAVSDATKAGFLAELRSLRAYYYWLLLDAFGDVPLITEDSDPTDLEPVATPRAEVYNFVVSELNAAAPDLSRETGSETYAKINFWANRALLSRILLNSEVITGTARWAEAEAAADEVINGGAYMLSDNYFANFDPNNDAGLTGGVENMWVIPYDAPAVFGGFNLVQMTLHYASQETFSLQDQPWNGYCTLQEFYDSYDDDDLRKGEYGNQEVRGNFLAGPQYKPDGETPLIDGTADDPGGLELVYTPELNALEPNAYRQAGARIWKYGFEIGSPNSMKNDFPIIRYAEVLMNKAEAMMRQNKGGFSMYVNMIRNRAGLDDIDDSMSMEEMLAERGREFFYEGTRRQDLIRFDAWNDAWDFKPARSTDQYEIFPIPSPQLNANRNLQQNPGY</sequence>
<name>A0A2G0CHS3_9BACT</name>
<dbReference type="Pfam" id="PF14322">
    <property type="entry name" value="SusD-like_3"/>
    <property type="match status" value="1"/>
</dbReference>
<organism evidence="9 10">
    <name type="scientific">Neolewinella marina</name>
    <dbReference type="NCBI Taxonomy" id="438751"/>
    <lineage>
        <taxon>Bacteria</taxon>
        <taxon>Pseudomonadati</taxon>
        <taxon>Bacteroidota</taxon>
        <taxon>Saprospiria</taxon>
        <taxon>Saprospirales</taxon>
        <taxon>Lewinellaceae</taxon>
        <taxon>Neolewinella</taxon>
    </lineage>
</organism>
<evidence type="ECO:0000256" key="1">
    <source>
        <dbReference type="ARBA" id="ARBA00004442"/>
    </source>
</evidence>
<dbReference type="Pfam" id="PF07980">
    <property type="entry name" value="SusD_RagB"/>
    <property type="match status" value="1"/>
</dbReference>
<evidence type="ECO:0000256" key="4">
    <source>
        <dbReference type="ARBA" id="ARBA00023136"/>
    </source>
</evidence>
<accession>A0A2G0CHS3</accession>
<keyword evidence="10" id="KW-1185">Reference proteome</keyword>
<dbReference type="RefSeq" id="WP_099104500.1">
    <property type="nucleotide sequence ID" value="NZ_JAATJF010000001.1"/>
</dbReference>
<dbReference type="SUPFAM" id="SSF48452">
    <property type="entry name" value="TPR-like"/>
    <property type="match status" value="1"/>
</dbReference>
<dbReference type="InterPro" id="IPR033985">
    <property type="entry name" value="SusD-like_N"/>
</dbReference>
<reference evidence="9 10" key="1">
    <citation type="submission" date="2017-10" db="EMBL/GenBank/DDBJ databases">
        <title>The draft genome sequence of Lewinella marina KCTC 32374.</title>
        <authorList>
            <person name="Wang K."/>
        </authorList>
    </citation>
    <scope>NUCLEOTIDE SEQUENCE [LARGE SCALE GENOMIC DNA]</scope>
    <source>
        <strain evidence="9 10">MKG-38</strain>
    </source>
</reference>
<feature type="chain" id="PRO_5013874574" evidence="6">
    <location>
        <begin position="27"/>
        <end position="524"/>
    </location>
</feature>
<dbReference type="EMBL" id="PDLO01000001">
    <property type="protein sequence ID" value="PHK99521.1"/>
    <property type="molecule type" value="Genomic_DNA"/>
</dbReference>
<evidence type="ECO:0000313" key="9">
    <source>
        <dbReference type="EMBL" id="PHK99521.1"/>
    </source>
</evidence>
<evidence type="ECO:0000256" key="6">
    <source>
        <dbReference type="SAM" id="SignalP"/>
    </source>
</evidence>
<dbReference type="InterPro" id="IPR011990">
    <property type="entry name" value="TPR-like_helical_dom_sf"/>
</dbReference>
<feature type="domain" description="SusD-like N-terminal" evidence="8">
    <location>
        <begin position="88"/>
        <end position="229"/>
    </location>
</feature>
<comment type="caution">
    <text evidence="9">The sequence shown here is derived from an EMBL/GenBank/DDBJ whole genome shotgun (WGS) entry which is preliminary data.</text>
</comment>
<keyword evidence="4" id="KW-0472">Membrane</keyword>
<dbReference type="OrthoDB" id="5694214at2"/>
<evidence type="ECO:0000259" key="7">
    <source>
        <dbReference type="Pfam" id="PF07980"/>
    </source>
</evidence>
<keyword evidence="5" id="KW-0998">Cell outer membrane</keyword>
<dbReference type="AlphaFoldDB" id="A0A2G0CHS3"/>
<evidence type="ECO:0000256" key="5">
    <source>
        <dbReference type="ARBA" id="ARBA00023237"/>
    </source>
</evidence>
<evidence type="ECO:0000256" key="2">
    <source>
        <dbReference type="ARBA" id="ARBA00006275"/>
    </source>
</evidence>
<protein>
    <submittedName>
        <fullName evidence="9">RagB/SusD family nutrient uptake outer membrane protein</fullName>
    </submittedName>
</protein>